<dbReference type="InterPro" id="IPR052558">
    <property type="entry name" value="Siderophore_Hydrolase_D"/>
</dbReference>
<dbReference type="GO" id="GO:0016787">
    <property type="term" value="F:hydrolase activity"/>
    <property type="evidence" value="ECO:0007669"/>
    <property type="project" value="UniProtKB-KW"/>
</dbReference>
<comment type="similarity">
    <text evidence="1">Belongs to the esterase D family.</text>
</comment>
<evidence type="ECO:0000313" key="4">
    <source>
        <dbReference type="Proteomes" id="UP001595776"/>
    </source>
</evidence>
<comment type="caution">
    <text evidence="3">The sequence shown here is derived from an EMBL/GenBank/DDBJ whole genome shotgun (WGS) entry which is preliminary data.</text>
</comment>
<dbReference type="Gene3D" id="3.40.50.1820">
    <property type="entry name" value="alpha/beta hydrolase"/>
    <property type="match status" value="1"/>
</dbReference>
<sequence length="280" mass="31382">MRLLWIAVVLFANIDVWADEPAKQHSVLHPHGLNEPAYHLFQSASLARDFHIHVRLPVAYGQEKKKWPVAYLLDGGHTFPMLAGYGSYLVFANDMPDMIIVGISYGTDDWRQGNLRSTDFTAPAESRDHYGGAGQFLEFLKRELIPFIENNYAADENQRILFGQSLGGQFVLFAALHEPDLFFGLIASNPALHRNLDYFLSMKAAAGQGSARLYVSSGTEDDPRFRVPAGRWGEAWKGRKNLPWTLKVADLPGQNHFSAAPEAYRQGMLWIFKEARGSGS</sequence>
<dbReference type="Pfam" id="PF00756">
    <property type="entry name" value="Esterase"/>
    <property type="match status" value="1"/>
</dbReference>
<dbReference type="PANTHER" id="PTHR40841">
    <property type="entry name" value="SIDEROPHORE TRIACETYLFUSARININE C ESTERASE"/>
    <property type="match status" value="1"/>
</dbReference>
<keyword evidence="2 3" id="KW-0378">Hydrolase</keyword>
<dbReference type="InterPro" id="IPR000801">
    <property type="entry name" value="Esterase-like"/>
</dbReference>
<evidence type="ECO:0000256" key="2">
    <source>
        <dbReference type="ARBA" id="ARBA00022801"/>
    </source>
</evidence>
<name>A0ABV8U934_9PROT</name>
<dbReference type="Proteomes" id="UP001595776">
    <property type="component" value="Unassembled WGS sequence"/>
</dbReference>
<evidence type="ECO:0000313" key="3">
    <source>
        <dbReference type="EMBL" id="MFC4347702.1"/>
    </source>
</evidence>
<dbReference type="PANTHER" id="PTHR40841:SF2">
    <property type="entry name" value="SIDEROPHORE-DEGRADING ESTERASE (EUROFUNG)"/>
    <property type="match status" value="1"/>
</dbReference>
<proteinExistence type="inferred from homology"/>
<accession>A0ABV8U934</accession>
<dbReference type="InterPro" id="IPR029058">
    <property type="entry name" value="AB_hydrolase_fold"/>
</dbReference>
<dbReference type="EMBL" id="JBHSCR010000004">
    <property type="protein sequence ID" value="MFC4347702.1"/>
    <property type="molecule type" value="Genomic_DNA"/>
</dbReference>
<dbReference type="RefSeq" id="WP_068149422.1">
    <property type="nucleotide sequence ID" value="NZ_JBHSCR010000004.1"/>
</dbReference>
<reference evidence="4" key="1">
    <citation type="journal article" date="2019" name="Int. J. Syst. Evol. Microbiol.">
        <title>The Global Catalogue of Microorganisms (GCM) 10K type strain sequencing project: providing services to taxonomists for standard genome sequencing and annotation.</title>
        <authorList>
            <consortium name="The Broad Institute Genomics Platform"/>
            <consortium name="The Broad Institute Genome Sequencing Center for Infectious Disease"/>
            <person name="Wu L."/>
            <person name="Ma J."/>
        </authorList>
    </citation>
    <scope>NUCLEOTIDE SEQUENCE [LARGE SCALE GENOMIC DNA]</scope>
    <source>
        <strain evidence="4">CGMCC 1.15304</strain>
    </source>
</reference>
<gene>
    <name evidence="3" type="ORF">ACFO5Q_07570</name>
</gene>
<protein>
    <submittedName>
        <fullName evidence="3">Alpha/beta hydrolase</fullName>
    </submittedName>
</protein>
<keyword evidence="4" id="KW-1185">Reference proteome</keyword>
<organism evidence="3 4">
    <name type="scientific">Kordiimonas lipolytica</name>
    <dbReference type="NCBI Taxonomy" id="1662421"/>
    <lineage>
        <taxon>Bacteria</taxon>
        <taxon>Pseudomonadati</taxon>
        <taxon>Pseudomonadota</taxon>
        <taxon>Alphaproteobacteria</taxon>
        <taxon>Kordiimonadales</taxon>
        <taxon>Kordiimonadaceae</taxon>
        <taxon>Kordiimonas</taxon>
    </lineage>
</organism>
<evidence type="ECO:0000256" key="1">
    <source>
        <dbReference type="ARBA" id="ARBA00005622"/>
    </source>
</evidence>
<dbReference type="SUPFAM" id="SSF53474">
    <property type="entry name" value="alpha/beta-Hydrolases"/>
    <property type="match status" value="1"/>
</dbReference>